<proteinExistence type="inferred from homology"/>
<evidence type="ECO:0000313" key="4">
    <source>
        <dbReference type="EMBL" id="EES53897.1"/>
    </source>
</evidence>
<accession>C6HTW9</accession>
<keyword evidence="2 3" id="KW-0732">Signal</keyword>
<feature type="chain" id="PRO_5002966291" evidence="3">
    <location>
        <begin position="28"/>
        <end position="300"/>
    </location>
</feature>
<name>C6HTW9_9BACT</name>
<dbReference type="InterPro" id="IPR033645">
    <property type="entry name" value="VirB9/CagX/TrbG_C"/>
</dbReference>
<protein>
    <submittedName>
        <fullName evidence="4">Putative conjugal transfer protein (TrbG)</fullName>
    </submittedName>
</protein>
<dbReference type="InterPro" id="IPR038161">
    <property type="entry name" value="VirB9/CagX/TrbG_C_sf"/>
</dbReference>
<keyword evidence="5" id="KW-1185">Reference proteome</keyword>
<dbReference type="Gene3D" id="2.60.40.2500">
    <property type="match status" value="1"/>
</dbReference>
<dbReference type="Proteomes" id="UP000009374">
    <property type="component" value="Unassembled WGS sequence"/>
</dbReference>
<dbReference type="AlphaFoldDB" id="C6HTW9"/>
<comment type="similarity">
    <text evidence="1">Belongs to the TrbG/VirB9 family.</text>
</comment>
<evidence type="ECO:0000256" key="2">
    <source>
        <dbReference type="ARBA" id="ARBA00022729"/>
    </source>
</evidence>
<dbReference type="EMBL" id="GG693852">
    <property type="protein sequence ID" value="EES53897.1"/>
    <property type="molecule type" value="Genomic_DNA"/>
</dbReference>
<evidence type="ECO:0000256" key="3">
    <source>
        <dbReference type="SAM" id="SignalP"/>
    </source>
</evidence>
<dbReference type="CDD" id="cd06911">
    <property type="entry name" value="VirB9_CagX_TrbG"/>
    <property type="match status" value="1"/>
</dbReference>
<feature type="signal peptide" evidence="3">
    <location>
        <begin position="1"/>
        <end position="27"/>
    </location>
</feature>
<organism evidence="4 5">
    <name type="scientific">Leptospirillum ferrodiazotrophum</name>
    <dbReference type="NCBI Taxonomy" id="412449"/>
    <lineage>
        <taxon>Bacteria</taxon>
        <taxon>Pseudomonadati</taxon>
        <taxon>Nitrospirota</taxon>
        <taxon>Nitrospiria</taxon>
        <taxon>Nitrospirales</taxon>
        <taxon>Nitrospiraceae</taxon>
        <taxon>Leptospirillum</taxon>
    </lineage>
</organism>
<dbReference type="InterPro" id="IPR010258">
    <property type="entry name" value="Conjugal_tfr_TrbG/VirB9/CagX"/>
</dbReference>
<evidence type="ECO:0000313" key="5">
    <source>
        <dbReference type="Proteomes" id="UP000009374"/>
    </source>
</evidence>
<evidence type="ECO:0000256" key="1">
    <source>
        <dbReference type="ARBA" id="ARBA00006135"/>
    </source>
</evidence>
<sequence>MTPSASRLLLPSALIILFLAFCRHAEAGPPPAGHPEVPGSGEDLAVDTYKKTGKAPYIYDSGLVRIPFGHGQPTVVTALGRITDIELEPGEKVWKASLGDVSSWEIAVIKAGSPKTPTRHVVIKPLKEGLFTNMLIYTDRRTYFMNLESTKSRYVLQIRFWYPDDLVQSFESMRAAAGEEGQKENDRILAKLDRPVVPRFGYSLVGSVFWKPRQVYDDGTRTYILMPKSVATSQHLPVFEVVDSDGQTEIENYAVKGNVFVVPRIFKKGVLFWNVGHRKEQVLIVHGQSGDSSWSGGGVP</sequence>
<dbReference type="Pfam" id="PF03524">
    <property type="entry name" value="CagX"/>
    <property type="match status" value="1"/>
</dbReference>
<reference evidence="4 5" key="1">
    <citation type="journal article" date="2009" name="Appl. Environ. Microbiol.">
        <title>Community genomic and proteomic analyses of chemoautotrophic iron-oxidizing "Leptospirillum rubarum" (Group II) and "Leptospirillum ferrodiazotrophum" (Group III) bacteria in acid mine drainage biofilms.</title>
        <authorList>
            <person name="Goltsman D.S."/>
            <person name="Denef V.J."/>
            <person name="Singer S.W."/>
            <person name="VerBerkmoes N.C."/>
            <person name="Lefsrud M."/>
            <person name="Mueller R.S."/>
            <person name="Dick G.J."/>
            <person name="Sun C.L."/>
            <person name="Wheeler K.E."/>
            <person name="Zemla A."/>
            <person name="Baker B.J."/>
            <person name="Hauser L."/>
            <person name="Land M."/>
            <person name="Shah M.B."/>
            <person name="Thelen M.P."/>
            <person name="Hettich R.L."/>
            <person name="Banfield J.F."/>
        </authorList>
    </citation>
    <scope>NUCLEOTIDE SEQUENCE [LARGE SCALE GENOMIC DNA]</scope>
</reference>
<gene>
    <name evidence="4" type="ORF">UBAL3_44810035</name>
</gene>